<dbReference type="Proteomes" id="UP000663870">
    <property type="component" value="Unassembled WGS sequence"/>
</dbReference>
<dbReference type="Proteomes" id="UP000663854">
    <property type="component" value="Unassembled WGS sequence"/>
</dbReference>
<dbReference type="EMBL" id="CAJNOH010000207">
    <property type="protein sequence ID" value="CAF0945090.1"/>
    <property type="molecule type" value="Genomic_DNA"/>
</dbReference>
<gene>
    <name evidence="2" type="ORF">JXQ802_LOCUS26689</name>
    <name evidence="1" type="ORF">PYM288_LOCUS11808</name>
</gene>
<evidence type="ECO:0000313" key="2">
    <source>
        <dbReference type="EMBL" id="CAF1245433.1"/>
    </source>
</evidence>
<dbReference type="EMBL" id="CAJNOL010000942">
    <property type="protein sequence ID" value="CAF1245433.1"/>
    <property type="molecule type" value="Genomic_DNA"/>
</dbReference>
<name>A0A814ZMF3_9BILA</name>
<dbReference type="AlphaFoldDB" id="A0A814ZMF3"/>
<keyword evidence="3" id="KW-1185">Reference proteome</keyword>
<sequence>MGRGFIVGGQKSRIYVVIRCKNALRSCPLEYSIDLACVNNATTSTPKPTSVSTAKPVQPSIVVGTCECHCCKGNATCVPVHVGTIPYYTNTCQALDCASRCSTQFSVCPVDGIQSGKIETYCRKNAGAAIRNVPYIPLLTFLMYISNII</sequence>
<organism evidence="2 3">
    <name type="scientific">Rotaria sordida</name>
    <dbReference type="NCBI Taxonomy" id="392033"/>
    <lineage>
        <taxon>Eukaryota</taxon>
        <taxon>Metazoa</taxon>
        <taxon>Spiralia</taxon>
        <taxon>Gnathifera</taxon>
        <taxon>Rotifera</taxon>
        <taxon>Eurotatoria</taxon>
        <taxon>Bdelloidea</taxon>
        <taxon>Philodinida</taxon>
        <taxon>Philodinidae</taxon>
        <taxon>Rotaria</taxon>
    </lineage>
</organism>
<evidence type="ECO:0000313" key="1">
    <source>
        <dbReference type="EMBL" id="CAF0945090.1"/>
    </source>
</evidence>
<reference evidence="2" key="1">
    <citation type="submission" date="2021-02" db="EMBL/GenBank/DDBJ databases">
        <authorList>
            <person name="Nowell W R."/>
        </authorList>
    </citation>
    <scope>NUCLEOTIDE SEQUENCE</scope>
</reference>
<protein>
    <submittedName>
        <fullName evidence="2">Uncharacterized protein</fullName>
    </submittedName>
</protein>
<evidence type="ECO:0000313" key="3">
    <source>
        <dbReference type="Proteomes" id="UP000663870"/>
    </source>
</evidence>
<accession>A0A814ZMF3</accession>
<proteinExistence type="predicted"/>
<comment type="caution">
    <text evidence="2">The sequence shown here is derived from an EMBL/GenBank/DDBJ whole genome shotgun (WGS) entry which is preliminary data.</text>
</comment>